<keyword evidence="8" id="KW-0239">DNA-directed DNA polymerase</keyword>
<evidence type="ECO:0000256" key="3">
    <source>
        <dbReference type="ARBA" id="ARBA00022759"/>
    </source>
</evidence>
<evidence type="ECO:0000313" key="12">
    <source>
        <dbReference type="Proteomes" id="UP000762676"/>
    </source>
</evidence>
<dbReference type="EMBL" id="BMAT01002727">
    <property type="protein sequence ID" value="GFS12503.1"/>
    <property type="molecule type" value="Genomic_DNA"/>
</dbReference>
<dbReference type="AlphaFoldDB" id="A0AAV4ISX2"/>
<keyword evidence="8" id="KW-0548">Nucleotidyltransferase</keyword>
<dbReference type="PANTHER" id="PTHR42648">
    <property type="entry name" value="TRANSPOSASE, PUTATIVE-RELATED"/>
    <property type="match status" value="1"/>
</dbReference>
<evidence type="ECO:0000313" key="11">
    <source>
        <dbReference type="EMBL" id="GFS12503.1"/>
    </source>
</evidence>
<evidence type="ECO:0000256" key="8">
    <source>
        <dbReference type="ARBA" id="ARBA00022932"/>
    </source>
</evidence>
<accession>A0AAV4ISX2</accession>
<dbReference type="GO" id="GO:0004519">
    <property type="term" value="F:endonuclease activity"/>
    <property type="evidence" value="ECO:0007669"/>
    <property type="project" value="UniProtKB-KW"/>
</dbReference>
<dbReference type="Proteomes" id="UP000762676">
    <property type="component" value="Unassembled WGS sequence"/>
</dbReference>
<keyword evidence="5" id="KW-0460">Magnesium</keyword>
<sequence>MGVVRRVRSDNGGEFVSQDFEALLIQNKIKHEKSSPYSPHQNGTVERAWRTLFEMSRCLLLHSCLDKSMWTYALKAAAYIRNRFFNSRLSWTSLEAFTGLKPNILNMHVFGTECYAYIQNAKKLDSRAEKGTFVGYDTGSPAYLVYFPDDNGNKIKRVRCVKFSKENIAPKLPTEKGAEPSELEKDLEENSLYERAERIRSTPHIAQEEAQLPVGGGQCSQRRKSRPKYLDDYYVGDEIDNLTGENDHINVTMHYFYRMADIQSNYHEAMTSKDANK</sequence>
<dbReference type="GO" id="GO:0046872">
    <property type="term" value="F:metal ion binding"/>
    <property type="evidence" value="ECO:0007669"/>
    <property type="project" value="UniProtKB-KW"/>
</dbReference>
<keyword evidence="2" id="KW-0479">Metal-binding</keyword>
<evidence type="ECO:0000256" key="4">
    <source>
        <dbReference type="ARBA" id="ARBA00022801"/>
    </source>
</evidence>
<keyword evidence="8" id="KW-0808">Transferase</keyword>
<dbReference type="InterPro" id="IPR036397">
    <property type="entry name" value="RNaseH_sf"/>
</dbReference>
<dbReference type="InterPro" id="IPR039537">
    <property type="entry name" value="Retrotran_Ty1/copia-like"/>
</dbReference>
<evidence type="ECO:0000256" key="2">
    <source>
        <dbReference type="ARBA" id="ARBA00022723"/>
    </source>
</evidence>
<keyword evidence="1" id="KW-0540">Nuclease</keyword>
<evidence type="ECO:0000256" key="6">
    <source>
        <dbReference type="ARBA" id="ARBA00022908"/>
    </source>
</evidence>
<evidence type="ECO:0000256" key="9">
    <source>
        <dbReference type="ARBA" id="ARBA00023172"/>
    </source>
</evidence>
<keyword evidence="3" id="KW-0255">Endonuclease</keyword>
<evidence type="ECO:0000256" key="7">
    <source>
        <dbReference type="ARBA" id="ARBA00022918"/>
    </source>
</evidence>
<dbReference type="GO" id="GO:0003676">
    <property type="term" value="F:nucleic acid binding"/>
    <property type="evidence" value="ECO:0007669"/>
    <property type="project" value="InterPro"/>
</dbReference>
<dbReference type="GO" id="GO:0003964">
    <property type="term" value="F:RNA-directed DNA polymerase activity"/>
    <property type="evidence" value="ECO:0007669"/>
    <property type="project" value="UniProtKB-KW"/>
</dbReference>
<dbReference type="InterPro" id="IPR012337">
    <property type="entry name" value="RNaseH-like_sf"/>
</dbReference>
<reference evidence="11 12" key="1">
    <citation type="journal article" date="2021" name="Elife">
        <title>Chloroplast acquisition without the gene transfer in kleptoplastic sea slugs, Plakobranchus ocellatus.</title>
        <authorList>
            <person name="Maeda T."/>
            <person name="Takahashi S."/>
            <person name="Yoshida T."/>
            <person name="Shimamura S."/>
            <person name="Takaki Y."/>
            <person name="Nagai Y."/>
            <person name="Toyoda A."/>
            <person name="Suzuki Y."/>
            <person name="Arimoto A."/>
            <person name="Ishii H."/>
            <person name="Satoh N."/>
            <person name="Nishiyama T."/>
            <person name="Hasebe M."/>
            <person name="Maruyama T."/>
            <person name="Minagawa J."/>
            <person name="Obokata J."/>
            <person name="Shigenobu S."/>
        </authorList>
    </citation>
    <scope>NUCLEOTIDE SEQUENCE [LARGE SCALE GENOMIC DNA]</scope>
</reference>
<keyword evidence="4" id="KW-0378">Hydrolase</keyword>
<protein>
    <submittedName>
        <fullName evidence="11">CCHC-type zinc finger, nucleic acid binding protein a</fullName>
    </submittedName>
</protein>
<keyword evidence="7" id="KW-0695">RNA-directed DNA polymerase</keyword>
<name>A0AAV4ISX2_9GAST</name>
<dbReference type="GO" id="GO:0016787">
    <property type="term" value="F:hydrolase activity"/>
    <property type="evidence" value="ECO:0007669"/>
    <property type="project" value="UniProtKB-KW"/>
</dbReference>
<dbReference type="GO" id="GO:0003887">
    <property type="term" value="F:DNA-directed DNA polymerase activity"/>
    <property type="evidence" value="ECO:0007669"/>
    <property type="project" value="UniProtKB-KW"/>
</dbReference>
<evidence type="ECO:0000256" key="1">
    <source>
        <dbReference type="ARBA" id="ARBA00022722"/>
    </source>
</evidence>
<keyword evidence="9" id="KW-0233">DNA recombination</keyword>
<dbReference type="InterPro" id="IPR057670">
    <property type="entry name" value="SH3_retrovirus"/>
</dbReference>
<dbReference type="SUPFAM" id="SSF53098">
    <property type="entry name" value="Ribonuclease H-like"/>
    <property type="match status" value="1"/>
</dbReference>
<comment type="caution">
    <text evidence="11">The sequence shown here is derived from an EMBL/GenBank/DDBJ whole genome shotgun (WGS) entry which is preliminary data.</text>
</comment>
<dbReference type="GO" id="GO:0006310">
    <property type="term" value="P:DNA recombination"/>
    <property type="evidence" value="ECO:0007669"/>
    <property type="project" value="UniProtKB-KW"/>
</dbReference>
<dbReference type="Gene3D" id="3.30.420.10">
    <property type="entry name" value="Ribonuclease H-like superfamily/Ribonuclease H"/>
    <property type="match status" value="1"/>
</dbReference>
<evidence type="ECO:0000256" key="5">
    <source>
        <dbReference type="ARBA" id="ARBA00022842"/>
    </source>
</evidence>
<gene>
    <name evidence="11" type="ORF">ElyMa_001372400</name>
</gene>
<organism evidence="11 12">
    <name type="scientific">Elysia marginata</name>
    <dbReference type="NCBI Taxonomy" id="1093978"/>
    <lineage>
        <taxon>Eukaryota</taxon>
        <taxon>Metazoa</taxon>
        <taxon>Spiralia</taxon>
        <taxon>Lophotrochozoa</taxon>
        <taxon>Mollusca</taxon>
        <taxon>Gastropoda</taxon>
        <taxon>Heterobranchia</taxon>
        <taxon>Euthyneura</taxon>
        <taxon>Panpulmonata</taxon>
        <taxon>Sacoglossa</taxon>
        <taxon>Placobranchoidea</taxon>
        <taxon>Plakobranchidae</taxon>
        <taxon>Elysia</taxon>
    </lineage>
</organism>
<dbReference type="PROSITE" id="PS50994">
    <property type="entry name" value="INTEGRASE"/>
    <property type="match status" value="1"/>
</dbReference>
<dbReference type="GO" id="GO:0015074">
    <property type="term" value="P:DNA integration"/>
    <property type="evidence" value="ECO:0007669"/>
    <property type="project" value="UniProtKB-KW"/>
</dbReference>
<keyword evidence="12" id="KW-1185">Reference proteome</keyword>
<feature type="domain" description="Integrase catalytic" evidence="10">
    <location>
        <begin position="1"/>
        <end position="110"/>
    </location>
</feature>
<dbReference type="PANTHER" id="PTHR42648:SF11">
    <property type="entry name" value="TRANSPOSON TY4-P GAG-POL POLYPROTEIN"/>
    <property type="match status" value="1"/>
</dbReference>
<dbReference type="Pfam" id="PF25597">
    <property type="entry name" value="SH3_retrovirus"/>
    <property type="match status" value="1"/>
</dbReference>
<dbReference type="InterPro" id="IPR001584">
    <property type="entry name" value="Integrase_cat-core"/>
</dbReference>
<proteinExistence type="predicted"/>
<evidence type="ECO:0000259" key="10">
    <source>
        <dbReference type="PROSITE" id="PS50994"/>
    </source>
</evidence>
<keyword evidence="6" id="KW-0229">DNA integration</keyword>